<organism evidence="3 4">
    <name type="scientific">Ignelater luminosus</name>
    <name type="common">Cucubano</name>
    <name type="synonym">Pyrophorus luminosus</name>
    <dbReference type="NCBI Taxonomy" id="2038154"/>
    <lineage>
        <taxon>Eukaryota</taxon>
        <taxon>Metazoa</taxon>
        <taxon>Ecdysozoa</taxon>
        <taxon>Arthropoda</taxon>
        <taxon>Hexapoda</taxon>
        <taxon>Insecta</taxon>
        <taxon>Pterygota</taxon>
        <taxon>Neoptera</taxon>
        <taxon>Endopterygota</taxon>
        <taxon>Coleoptera</taxon>
        <taxon>Polyphaga</taxon>
        <taxon>Elateriformia</taxon>
        <taxon>Elateroidea</taxon>
        <taxon>Elateridae</taxon>
        <taxon>Agrypninae</taxon>
        <taxon>Pyrophorini</taxon>
        <taxon>Ignelater</taxon>
    </lineage>
</organism>
<comment type="caution">
    <text evidence="3">The sequence shown here is derived from an EMBL/GenBank/DDBJ whole genome shotgun (WGS) entry which is preliminary data.</text>
</comment>
<sequence length="185" mass="21018">MQNRCLLEEFERGIVCSNRLSQWKPTTRAEIKVSFRPFLCKGITKATMVQAVRNIFDGDLSVEQAAISFEIPRTTLSKYAMLADYFVKCSRLHHGLPPQFARKMSYDFATANDVNRNKASSLRILKATSLARAMSFNRPVMNNFYDNIEQVLSKSSNVGPERIYNIDETELTTVQGASKVIVPKR</sequence>
<dbReference type="Pfam" id="PF05225">
    <property type="entry name" value="HTH_psq"/>
    <property type="match status" value="1"/>
</dbReference>
<dbReference type="OrthoDB" id="8196103at2759"/>
<proteinExistence type="predicted"/>
<name>A0A8K0C549_IGNLU</name>
<dbReference type="Gene3D" id="1.10.10.60">
    <property type="entry name" value="Homeodomain-like"/>
    <property type="match status" value="1"/>
</dbReference>
<gene>
    <name evidence="3" type="ORF">ILUMI_27416</name>
</gene>
<dbReference type="GO" id="GO:0005634">
    <property type="term" value="C:nucleus"/>
    <property type="evidence" value="ECO:0007669"/>
    <property type="project" value="UniProtKB-SubCell"/>
</dbReference>
<dbReference type="InterPro" id="IPR009057">
    <property type="entry name" value="Homeodomain-like_sf"/>
</dbReference>
<keyword evidence="4" id="KW-1185">Reference proteome</keyword>
<accession>A0A8K0C549</accession>
<dbReference type="AlphaFoldDB" id="A0A8K0C549"/>
<evidence type="ECO:0000259" key="2">
    <source>
        <dbReference type="Pfam" id="PF05225"/>
    </source>
</evidence>
<dbReference type="SUPFAM" id="SSF46689">
    <property type="entry name" value="Homeodomain-like"/>
    <property type="match status" value="1"/>
</dbReference>
<dbReference type="InterPro" id="IPR007889">
    <property type="entry name" value="HTH_Psq"/>
</dbReference>
<feature type="domain" description="HTH psq-type" evidence="2">
    <location>
        <begin position="46"/>
        <end position="79"/>
    </location>
</feature>
<comment type="subcellular location">
    <subcellularLocation>
        <location evidence="1">Nucleus</location>
    </subcellularLocation>
</comment>
<evidence type="ECO:0000313" key="4">
    <source>
        <dbReference type="Proteomes" id="UP000801492"/>
    </source>
</evidence>
<dbReference type="Proteomes" id="UP000801492">
    <property type="component" value="Unassembled WGS sequence"/>
</dbReference>
<dbReference type="EMBL" id="VTPC01091295">
    <property type="protein sequence ID" value="KAF2878756.1"/>
    <property type="molecule type" value="Genomic_DNA"/>
</dbReference>
<reference evidence="3" key="1">
    <citation type="submission" date="2019-08" db="EMBL/GenBank/DDBJ databases">
        <title>The genome of the North American firefly Photinus pyralis.</title>
        <authorList>
            <consortium name="Photinus pyralis genome working group"/>
            <person name="Fallon T.R."/>
            <person name="Sander Lower S.E."/>
            <person name="Weng J.-K."/>
        </authorList>
    </citation>
    <scope>NUCLEOTIDE SEQUENCE</scope>
    <source>
        <strain evidence="3">TRF0915ILg1</strain>
        <tissue evidence="3">Whole body</tissue>
    </source>
</reference>
<protein>
    <recommendedName>
        <fullName evidence="2">HTH psq-type domain-containing protein</fullName>
    </recommendedName>
</protein>
<dbReference type="GO" id="GO:0003677">
    <property type="term" value="F:DNA binding"/>
    <property type="evidence" value="ECO:0007669"/>
    <property type="project" value="InterPro"/>
</dbReference>
<evidence type="ECO:0000256" key="1">
    <source>
        <dbReference type="ARBA" id="ARBA00004123"/>
    </source>
</evidence>
<feature type="non-terminal residue" evidence="3">
    <location>
        <position position="1"/>
    </location>
</feature>
<evidence type="ECO:0000313" key="3">
    <source>
        <dbReference type="EMBL" id="KAF2878756.1"/>
    </source>
</evidence>